<organism evidence="2 3">
    <name type="scientific">Romanomermis culicivorax</name>
    <name type="common">Nematode worm</name>
    <dbReference type="NCBI Taxonomy" id="13658"/>
    <lineage>
        <taxon>Eukaryota</taxon>
        <taxon>Metazoa</taxon>
        <taxon>Ecdysozoa</taxon>
        <taxon>Nematoda</taxon>
        <taxon>Enoplea</taxon>
        <taxon>Dorylaimia</taxon>
        <taxon>Mermithida</taxon>
        <taxon>Mermithoidea</taxon>
        <taxon>Mermithidae</taxon>
        <taxon>Romanomermis</taxon>
    </lineage>
</organism>
<keyword evidence="2" id="KW-1185">Reference proteome</keyword>
<reference evidence="3" key="1">
    <citation type="submission" date="2022-11" db="UniProtKB">
        <authorList>
            <consortium name="WormBaseParasite"/>
        </authorList>
    </citation>
    <scope>IDENTIFICATION</scope>
</reference>
<protein>
    <submittedName>
        <fullName evidence="3">Uncharacterized protein</fullName>
    </submittedName>
</protein>
<sequence>MSNSSSNASDIVLSDSHNELHANNPCPSSKKKSQKYQQKFQFTLQNGFESS</sequence>
<dbReference type="AlphaFoldDB" id="A0A915J3C1"/>
<evidence type="ECO:0000256" key="1">
    <source>
        <dbReference type="SAM" id="MobiDB-lite"/>
    </source>
</evidence>
<name>A0A915J3C1_ROMCU</name>
<evidence type="ECO:0000313" key="2">
    <source>
        <dbReference type="Proteomes" id="UP000887565"/>
    </source>
</evidence>
<evidence type="ECO:0000313" key="3">
    <source>
        <dbReference type="WBParaSite" id="nRc.2.0.1.t20906-RA"/>
    </source>
</evidence>
<dbReference type="Proteomes" id="UP000887565">
    <property type="component" value="Unplaced"/>
</dbReference>
<feature type="region of interest" description="Disordered" evidence="1">
    <location>
        <begin position="1"/>
        <end position="37"/>
    </location>
</feature>
<dbReference type="WBParaSite" id="nRc.2.0.1.t20906-RA">
    <property type="protein sequence ID" value="nRc.2.0.1.t20906-RA"/>
    <property type="gene ID" value="nRc.2.0.1.g20906"/>
</dbReference>
<proteinExistence type="predicted"/>
<accession>A0A915J3C1</accession>